<dbReference type="EMBL" id="JACGWK010000004">
    <property type="protein sequence ID" value="KAL0358305.1"/>
    <property type="molecule type" value="Genomic_DNA"/>
</dbReference>
<name>A0AAW2PQ03_9LAMI</name>
<protein>
    <submittedName>
        <fullName evidence="2">Uncharacterized protein</fullName>
    </submittedName>
</protein>
<dbReference type="AlphaFoldDB" id="A0AAW2PQ03"/>
<evidence type="ECO:0000256" key="1">
    <source>
        <dbReference type="SAM" id="MobiDB-lite"/>
    </source>
</evidence>
<reference evidence="2" key="1">
    <citation type="submission" date="2020-06" db="EMBL/GenBank/DDBJ databases">
        <authorList>
            <person name="Li T."/>
            <person name="Hu X."/>
            <person name="Zhang T."/>
            <person name="Song X."/>
            <person name="Zhang H."/>
            <person name="Dai N."/>
            <person name="Sheng W."/>
            <person name="Hou X."/>
            <person name="Wei L."/>
        </authorList>
    </citation>
    <scope>NUCLEOTIDE SEQUENCE</scope>
    <source>
        <strain evidence="2">G01</strain>
        <tissue evidence="2">Leaf</tissue>
    </source>
</reference>
<proteinExistence type="predicted"/>
<sequence>MLGESARGNGAERGRHAPDGRSRPQGGASRSAARLKVKLEATRPPRAGGARSTASRSPAVARSGASR</sequence>
<feature type="compositionally biased region" description="Basic and acidic residues" evidence="1">
    <location>
        <begin position="10"/>
        <end position="22"/>
    </location>
</feature>
<reference evidence="2" key="2">
    <citation type="journal article" date="2024" name="Plant">
        <title>Genomic evolution and insights into agronomic trait innovations of Sesamum species.</title>
        <authorList>
            <person name="Miao H."/>
            <person name="Wang L."/>
            <person name="Qu L."/>
            <person name="Liu H."/>
            <person name="Sun Y."/>
            <person name="Le M."/>
            <person name="Wang Q."/>
            <person name="Wei S."/>
            <person name="Zheng Y."/>
            <person name="Lin W."/>
            <person name="Duan Y."/>
            <person name="Cao H."/>
            <person name="Xiong S."/>
            <person name="Wang X."/>
            <person name="Wei L."/>
            <person name="Li C."/>
            <person name="Ma Q."/>
            <person name="Ju M."/>
            <person name="Zhao R."/>
            <person name="Li G."/>
            <person name="Mu C."/>
            <person name="Tian Q."/>
            <person name="Mei H."/>
            <person name="Zhang T."/>
            <person name="Gao T."/>
            <person name="Zhang H."/>
        </authorList>
    </citation>
    <scope>NUCLEOTIDE SEQUENCE</scope>
    <source>
        <strain evidence="2">G01</strain>
    </source>
</reference>
<feature type="region of interest" description="Disordered" evidence="1">
    <location>
        <begin position="1"/>
        <end position="67"/>
    </location>
</feature>
<gene>
    <name evidence="2" type="ORF">Sangu_0679900</name>
</gene>
<accession>A0AAW2PQ03</accession>
<organism evidence="2">
    <name type="scientific">Sesamum angustifolium</name>
    <dbReference type="NCBI Taxonomy" id="2727405"/>
    <lineage>
        <taxon>Eukaryota</taxon>
        <taxon>Viridiplantae</taxon>
        <taxon>Streptophyta</taxon>
        <taxon>Embryophyta</taxon>
        <taxon>Tracheophyta</taxon>
        <taxon>Spermatophyta</taxon>
        <taxon>Magnoliopsida</taxon>
        <taxon>eudicotyledons</taxon>
        <taxon>Gunneridae</taxon>
        <taxon>Pentapetalae</taxon>
        <taxon>asterids</taxon>
        <taxon>lamiids</taxon>
        <taxon>Lamiales</taxon>
        <taxon>Pedaliaceae</taxon>
        <taxon>Sesamum</taxon>
    </lineage>
</organism>
<evidence type="ECO:0000313" key="2">
    <source>
        <dbReference type="EMBL" id="KAL0358305.1"/>
    </source>
</evidence>
<comment type="caution">
    <text evidence="2">The sequence shown here is derived from an EMBL/GenBank/DDBJ whole genome shotgun (WGS) entry which is preliminary data.</text>
</comment>